<keyword evidence="27 33" id="KW-1015">Disulfide bond</keyword>
<dbReference type="FunFam" id="2.170.40.20:FF:000003">
    <property type="entry name" value="Envelope glycoprotein gp160"/>
    <property type="match status" value="1"/>
</dbReference>
<comment type="subcellular location">
    <subcellularLocation>
        <location evidence="3">Host cell membrane</location>
        <topology evidence="3">Peripheral membrane protein</topology>
    </subcellularLocation>
    <subcellularLocation>
        <location evidence="1">Host cell membrane</location>
        <topology evidence="1">Single-pass type I membrane protein</topology>
    </subcellularLocation>
    <subcellularLocation>
        <location evidence="2">Host endosome membrane</location>
        <topology evidence="2">Peripheral membrane protein</topology>
    </subcellularLocation>
    <subcellularLocation>
        <location evidence="5">Host endosome membrane</location>
        <topology evidence="5">Single-pass type I membrane protein</topology>
    </subcellularLocation>
    <subcellularLocation>
        <location evidence="6">Virion membrane</location>
        <topology evidence="6">Peripheral membrane protein</topology>
    </subcellularLocation>
    <subcellularLocation>
        <location evidence="4">Virion membrane</location>
        <topology evidence="4">Single-pass type I membrane protein</topology>
    </subcellularLocation>
</comment>
<organism evidence="38">
    <name type="scientific">Human immunodeficiency virus type 1</name>
    <name type="common">HIV-1</name>
    <dbReference type="NCBI Taxonomy" id="11676"/>
    <lineage>
        <taxon>Viruses</taxon>
        <taxon>Riboviria</taxon>
        <taxon>Pararnavirae</taxon>
        <taxon>Artverviricota</taxon>
        <taxon>Revtraviricetes</taxon>
        <taxon>Ortervirales</taxon>
        <taxon>Retroviridae</taxon>
        <taxon>Orthoretrovirinae</taxon>
        <taxon>Lentivirus</taxon>
        <taxon>Lentivirus humimdef1</taxon>
    </lineage>
</organism>
<dbReference type="InterPro" id="IPR036377">
    <property type="entry name" value="Gp120_core_sf"/>
</dbReference>
<keyword evidence="29 33" id="KW-0899">Viral immunoevasion</keyword>
<feature type="domain" description="Human immunodeficiency virus 1 envelope glycoprotein Gp120" evidence="36">
    <location>
        <begin position="40"/>
        <end position="147"/>
    </location>
</feature>
<evidence type="ECO:0000256" key="17">
    <source>
        <dbReference type="ARBA" id="ARBA00022804"/>
    </source>
</evidence>
<comment type="caution">
    <text evidence="33 34">Lacks conserved residue(s) required for the propagation of feature annotation.</text>
</comment>
<feature type="region of interest" description="CD4-binding loop" evidence="33">
    <location>
        <begin position="365"/>
        <end position="375"/>
    </location>
</feature>
<comment type="domain">
    <text evidence="33">The YXXL motif is involved in determining the exact site of viral release at the surface of infected mononuclear cells and promotes endocytosis. YXXL and di-leucine endocytosis motifs interact directly or indirectly with the clathrin adapter complexes, opperate independently, and their activities are not additive.</text>
</comment>
<evidence type="ECO:0000256" key="16">
    <source>
        <dbReference type="ARBA" id="ARBA00022729"/>
    </source>
</evidence>
<comment type="subunit">
    <text evidence="33">The mature envelope protein (Env) consists of a homotrimer of non-covalently associated gp120-gp41 heterodimers. The resulting complex protrudes from the virus surface as a spike. There seems to be as few as 10 spikes on the average virion. Surface protein gp120 interacts with host CD4, CCR5 and CXCR4. Gp120 also interacts with the C-type lectins CD209/DC-SIGN and CLEC4M/DC-SIGNR (collectively referred to as DC-SIGN(R)). Gp120 and gp41 interact with GalCer. Gp120 interacts with host ITGA4/ITGB7 complex; on CD4+ T-cells, this interaction results in rapid activation of integrin ITGAL/LFA-1, which facilitates efficient cell-to-cell spreading of HIV-1. Gp120 interacts with cell-associated heparan sulfate; this interaction increases virus infectivity on permissive cells and may be involved in infection of CD4- cells.</text>
</comment>
<dbReference type="GO" id="GO:0075512">
    <property type="term" value="P:clathrin-dependent endocytosis of virus by host cell"/>
    <property type="evidence" value="ECO:0007669"/>
    <property type="project" value="UniProtKB-UniRule"/>
</dbReference>
<evidence type="ECO:0000256" key="1">
    <source>
        <dbReference type="ARBA" id="ARBA00004402"/>
    </source>
</evidence>
<keyword evidence="15 33" id="KW-0053">Apoptosis</keyword>
<evidence type="ECO:0000256" key="6">
    <source>
        <dbReference type="ARBA" id="ARBA00004650"/>
    </source>
</evidence>
<feature type="disulfide bond" evidence="33">
    <location>
        <begin position="595"/>
        <end position="601"/>
    </location>
</feature>
<evidence type="ECO:0000256" key="12">
    <source>
        <dbReference type="ARBA" id="ARBA00022595"/>
    </source>
</evidence>
<organismHost>
    <name type="scientific">Homo sapiens</name>
    <name type="common">Human</name>
    <dbReference type="NCBI Taxonomy" id="9606"/>
</organismHost>
<sequence>MRVKGIRKNCQQWWREGISFLWRGIMLLGILMICSATEKLWVTVYYGVPVWKEATTTLFCASDAKAYDTEVHNVWATHACVPTDPNPQEVVLENVTEYFNMWKNDMVEQMHEDIISLWDQSLKPCVKLTPLCVTLDCTNFRNTTTNDTDTLSMGGEAMKNCSFNITTDMRDKMKKEHALFYSLDVVQIENTSYRLRSCNTSVLTQACPKITFEPIPIHYCAPAGFAILKCNNKTFDGKGLCKNVSTVQCTHGIRPVVSTQLLLNGSLAEEEVVIRSENFTNNAKTIIVQLNETVTINCTRPNNNTRKSITIGPGRAFYTTGAIIGDIRKAHCNLSRADWNKTLNLVVEKLREQFGNNKTIIFNQSSGGDPEIVMHSFNCGGEFFYCNTTQLFNSTWRSNGTKNITEDNSTTIILPCRIKQIINMWQEVGKAMYAPPISGQINCSSNITGLLLTRDGGHNKSEETFRPAGGDMRDNWRSELYKYKVVKIEPLGLAPTKAKRRVVQREKRAVTLGAMFLGFLGAAGSTMGAASMTLTVQARLLLSGIVQQQHNLLRAIEAQQHLLQLTVWGIKQLQARVLAMERYLQDQQLLGIWGCSGKLICTTAVPWNTSWSNKSLNQIWDNMTWMEWEREIDNYTSIIYSLLETSQNQQEKNEQELLELDKWASLWSWFDITHWLWYIKIFIMIVGGLIGLRIIFIVLSVVNRVRKGYSPLSFQTRLPTPRGPDRPEGIEEEGGEENRGRSRRLVDGFLALIWDDLRSLCLFSYRRLSDLLSIAARIVELLGHRGWELLKWWWNLLQYWSQELKNSAVSLFNATAIAVAEGTDRIIEILQRAFRAFLHIPRRIRQGLERALL</sequence>
<dbReference type="Gene3D" id="1.10.287.210">
    <property type="match status" value="1"/>
</dbReference>
<feature type="disulfide bond" evidence="33">
    <location>
        <begin position="60"/>
        <end position="80"/>
    </location>
</feature>
<evidence type="ECO:0000256" key="25">
    <source>
        <dbReference type="ARBA" id="ARBA00023136"/>
    </source>
</evidence>
<keyword evidence="10 33" id="KW-1165">Clathrin-mediated endocytosis of virus by host</keyword>
<feature type="chain" id="PRO_5033178696" description="Envelope glycoprotein gp160" evidence="33">
    <location>
        <begin position="39"/>
        <end position="853"/>
    </location>
</feature>
<evidence type="ECO:0000256" key="31">
    <source>
        <dbReference type="ARBA" id="ARBA00023296"/>
    </source>
</evidence>
<keyword evidence="19 33" id="KW-1043">Host membrane</keyword>
<dbReference type="InterPro" id="IPR000777">
    <property type="entry name" value="HIV1_Gp120"/>
</dbReference>
<evidence type="ECO:0000256" key="14">
    <source>
        <dbReference type="ARBA" id="ARBA00022692"/>
    </source>
</evidence>
<comment type="domain">
    <text evidence="33 34">The 17 amino acids long immunosuppressive region is present in many retroviral envelope proteins. Synthetic peptides derived from this relatively conserved sequence inhibit immune function in vitro and in vivo.</text>
</comment>
<dbReference type="GO" id="GO:1903908">
    <property type="term" value="P:positive regulation of plasma membrane raft polarization"/>
    <property type="evidence" value="ECO:0007669"/>
    <property type="project" value="UniProtKB-UniRule"/>
</dbReference>
<dbReference type="Gene3D" id="2.170.40.20">
    <property type="entry name" value="Human immunodeficiency virus 1, Gp160, envelope glycoprotein"/>
    <property type="match status" value="2"/>
</dbReference>
<dbReference type="SUPFAM" id="SSF56502">
    <property type="entry name" value="gp120 core"/>
    <property type="match status" value="2"/>
</dbReference>
<comment type="miscellaneous">
    <text evidence="33">Inhibitors targeting HIV-1 viral envelope proteins are used as antiretroviral drugs. Attachment of virions to the cell surface via non-specific interactions and CD4 binding can be blocked by inhibitors that include cyanovirin-N, cyclotriazadisulfonamide analogs, PRO 2000, TNX 355 and PRO 542. In addition, BMS 806 can block CD4-induced conformational changes. Env interactions with the coreceptor molecules can be targeted by CCR5 antagonists including SCH-D, maraviroc (UK 427857) and aplaviroc (GW 873140), and the CXCR4 antagonist AMD 070. Fusion of viral and cellular membranes can be inhibited by peptides such as enfuvirtide and tifuvirtide (T 1249). Resistance to inhibitors associated with mutations in Env are observed. Most of the time, single mutations confer only a modest reduction in drug susceptibility. Combination of several mutations is usually required to develop a high-level drug resistance.</text>
</comment>
<evidence type="ECO:0000256" key="26">
    <source>
        <dbReference type="ARBA" id="ARBA00023139"/>
    </source>
</evidence>
<feature type="disulfide bond" evidence="33">
    <location>
        <begin position="220"/>
        <end position="249"/>
    </location>
</feature>
<evidence type="ECO:0000256" key="34">
    <source>
        <dbReference type="RuleBase" id="RU363095"/>
    </source>
</evidence>
<keyword evidence="22 33" id="KW-1133">Transmembrane helix</keyword>
<keyword evidence="7 33" id="KW-1168">Fusion of virus membrane with host membrane</keyword>
<dbReference type="InterPro" id="IPR037527">
    <property type="entry name" value="Gp160"/>
</dbReference>
<name>A0A887EXC3_HV1</name>
<evidence type="ECO:0000256" key="30">
    <source>
        <dbReference type="ARBA" id="ARBA00023288"/>
    </source>
</evidence>
<feature type="topological domain" description="Cytoplasmic" evidence="33">
    <location>
        <begin position="703"/>
        <end position="853"/>
    </location>
</feature>
<evidence type="ECO:0000256" key="8">
    <source>
        <dbReference type="ARBA" id="ARBA00022510"/>
    </source>
</evidence>
<evidence type="ECO:0000256" key="9">
    <source>
        <dbReference type="ARBA" id="ARBA00022511"/>
    </source>
</evidence>
<keyword evidence="25 33" id="KW-0472">Membrane</keyword>
<feature type="coiled-coil region" evidence="33">
    <location>
        <begin position="630"/>
        <end position="664"/>
    </location>
</feature>
<gene>
    <name evidence="33 38" type="primary">env</name>
</gene>
<dbReference type="GO" id="GO:0052031">
    <property type="term" value="P:symbiont-mediated perturbation of host defense response"/>
    <property type="evidence" value="ECO:0007669"/>
    <property type="project" value="UniProtKB-UniRule"/>
</dbReference>
<comment type="PTM">
    <text evidence="33">Specific enzymatic cleavages in vivo yield mature proteins. Envelope glycoproteins are synthesized as a inactive precursor that is heavily N-glycosylated and processed likely by host cell furin in the Golgi to yield the mature SU and TM proteins. The cleavage site between SU and TM requires the minimal sequence [KR]-X-[KR]-R. About 2 of the 9 disulfide bonds of gp41 are reduced by P4HB/PDI, following binding to CD4 receptor.</text>
</comment>
<comment type="domain">
    <text evidence="33">The membrane proximal external region (MPER) present in gp41 is a tryptophan-rich region recognized by the antibodies 2F5, Z13, and 4E10. MPER seems to play a role in fusion.</text>
</comment>
<feature type="region of interest" description="Fusion peptide" evidence="33">
    <location>
        <begin position="509"/>
        <end position="529"/>
    </location>
</feature>
<keyword evidence="9 33" id="KW-1032">Host cell membrane</keyword>
<evidence type="ECO:0000259" key="36">
    <source>
        <dbReference type="Pfam" id="PF00516"/>
    </source>
</evidence>
<dbReference type="GO" id="GO:0019062">
    <property type="term" value="P:virion attachment to host cell"/>
    <property type="evidence" value="ECO:0007669"/>
    <property type="project" value="UniProtKB-UniRule"/>
</dbReference>
<feature type="region of interest" description="Immunosuppression" evidence="33">
    <location>
        <begin position="571"/>
        <end position="589"/>
    </location>
</feature>
<evidence type="ECO:0000256" key="15">
    <source>
        <dbReference type="ARBA" id="ARBA00022703"/>
    </source>
</evidence>
<keyword evidence="28 33" id="KW-0325">Glycoprotein</keyword>
<comment type="domain">
    <text evidence="33">The CD4-binding region is targeted by the antibody b12.</text>
</comment>
<dbReference type="GO" id="GO:0016020">
    <property type="term" value="C:membrane"/>
    <property type="evidence" value="ECO:0007669"/>
    <property type="project" value="UniProtKB-UniRule"/>
</dbReference>
<dbReference type="GO" id="GO:0019064">
    <property type="term" value="P:fusion of virus membrane with host plasma membrane"/>
    <property type="evidence" value="ECO:0007669"/>
    <property type="project" value="UniProtKB-UniRule"/>
</dbReference>
<comment type="PTM">
    <text evidence="33">Palmitoylation of the transmembrane protein and of Env polyprotein (prior to its proteolytic cleavage) is essential for their association with host cell membrane lipid rafts. Palmitoylation is therefore required for envelope trafficking to classical lipid rafts, but not for viral replication.</text>
</comment>
<dbReference type="GO" id="GO:0039654">
    <property type="term" value="P:fusion of virus membrane with host endosome membrane"/>
    <property type="evidence" value="ECO:0007669"/>
    <property type="project" value="UniProtKB-UniRule"/>
</dbReference>
<keyword evidence="23 33" id="KW-1039">Host endosome</keyword>
<evidence type="ECO:0000259" key="37">
    <source>
        <dbReference type="Pfam" id="PF00517"/>
    </source>
</evidence>
<evidence type="ECO:0000256" key="2">
    <source>
        <dbReference type="ARBA" id="ARBA00004433"/>
    </source>
</evidence>
<dbReference type="Gene3D" id="1.20.5.490">
    <property type="entry name" value="Single helix bin"/>
    <property type="match status" value="1"/>
</dbReference>
<dbReference type="FunFam" id="2.170.40.20:FF:000001">
    <property type="entry name" value="Envelope glycoprotein gp160"/>
    <property type="match status" value="1"/>
</dbReference>
<keyword evidence="8 33" id="KW-1170">Fusion of virus membrane with host endosomal membrane</keyword>
<dbReference type="CDD" id="cd09909">
    <property type="entry name" value="HIV-1-like_HR1-HR2"/>
    <property type="match status" value="1"/>
</dbReference>
<dbReference type="FunFam" id="1.10.287.210:FF:000001">
    <property type="entry name" value="Envelope glycoprotein gp160"/>
    <property type="match status" value="1"/>
</dbReference>
<keyword evidence="31 33" id="KW-1160">Virus entry into host cell</keyword>
<dbReference type="GO" id="GO:0020002">
    <property type="term" value="C:host cell plasma membrane"/>
    <property type="evidence" value="ECO:0007669"/>
    <property type="project" value="UniProtKB-SubCell"/>
</dbReference>
<evidence type="ECO:0000256" key="35">
    <source>
        <dbReference type="SAM" id="MobiDB-lite"/>
    </source>
</evidence>
<evidence type="ECO:0000256" key="27">
    <source>
        <dbReference type="ARBA" id="ARBA00023157"/>
    </source>
</evidence>
<feature type="region of interest" description="Disordered" evidence="35">
    <location>
        <begin position="716"/>
        <end position="739"/>
    </location>
</feature>
<keyword evidence="13 33" id="KW-0165">Cleavage on pair of basic residues</keyword>
<reference evidence="38" key="2">
    <citation type="journal article" name="Sci. Transl. Med.">
        <title>Heightened resistance to host type 1 interferons characterizes HIV-1 at transmission and after antiretroviral therapy interruption.</title>
        <authorList>
            <person name="Gondim M.V.P."/>
            <person name="Sherrill-Mix S."/>
            <person name="Bibollet-Ruche F."/>
            <person name="Russell R.M."/>
            <person name="Trimboli S."/>
            <person name="Smith A.G."/>
            <person name="Li Y."/>
            <person name="Liu W."/>
            <person name="Avitto A.N."/>
            <person name="DeVoto J.C."/>
            <person name="Connell J."/>
            <person name="Fenton-May A.E."/>
            <person name="Pellegrino P."/>
            <person name="Williams I."/>
            <person name="Papasavvas E."/>
            <person name="Lorenzi J.C.C."/>
            <person name="Salantes D.B."/>
            <person name="Mampe F."/>
            <person name="Monroy M.A."/>
            <person name="Cohen Y.Z."/>
            <person name="Heath S."/>
            <person name="Saag M.S."/>
            <person name="Montaner L.J."/>
            <person name="Collman R.G."/>
            <person name="Siliciano J.M."/>
            <person name="Siliciano R.F."/>
            <person name="Plenderleith L.J."/>
            <person name="Sharp P.M."/>
            <person name="Caskey M."/>
            <person name="Nussenzweig M.C."/>
            <person name="Shaw G.M."/>
            <person name="Borrow P."/>
            <person name="Bar K.J."/>
            <person name="Hahn B.H."/>
        </authorList>
    </citation>
    <scope>NUCLEOTIDE SEQUENCE</scope>
    <source>
        <strain evidence="38">MM40.20.PBMC.45</strain>
    </source>
</reference>
<feature type="short sequence motif" description="YXXL motif; contains endocytosis signal" evidence="33">
    <location>
        <begin position="709"/>
        <end position="712"/>
    </location>
</feature>
<evidence type="ECO:0000256" key="13">
    <source>
        <dbReference type="ARBA" id="ARBA00022685"/>
    </source>
</evidence>
<evidence type="ECO:0000256" key="7">
    <source>
        <dbReference type="ARBA" id="ARBA00022506"/>
    </source>
</evidence>
<comment type="subunit">
    <text evidence="32">The mature envelope protein (Env) consists of a homotrimer of non-covalently associated gp120-gp41 heterodimers. The resulting complex protrudes from the virus surface as a spike. There seems to be as few as 10 spikes on the average virion. Interacts with host CD4, CCR5 and CXCR4. Gp120 also interacts with the C-type lectins CD209/DC-SIGN and CLEC4M/DC-SIGNR (collectively referred to as DC-SIGN(R)). Gp120 and gp41 interact with GalCer. Gp120 interacts with host ITGA4/ITGB7 complex; on CD4+ T-cells, this interaction results in rapid activation of integrin ITGAL/LFA-1, which facilitates efficient cell-to-cell spreading of HIV-1. Gp120 interacts with cell-associated heparan sulfate; this interaction increases virus infectivity on permissive cells and may be involved in infection of CD4- cells.</text>
</comment>
<dbReference type="EMBL" id="MT794837">
    <property type="protein sequence ID" value="QQX39758.1"/>
    <property type="molecule type" value="Genomic_RNA"/>
</dbReference>
<feature type="site" description="Cleavage; by host furin" evidence="33">
    <location>
        <begin position="508"/>
        <end position="509"/>
    </location>
</feature>
<comment type="subcellular location">
    <molecule>Surface protein gp120</molecule>
    <subcellularLocation>
        <location evidence="33">Virion membrane</location>
        <topology evidence="33">Peripheral membrane protein</topology>
    </subcellularLocation>
    <subcellularLocation>
        <location evidence="33">Host cell membrane</location>
        <topology evidence="33">Peripheral membrane protein</topology>
    </subcellularLocation>
    <subcellularLocation>
        <location evidence="33">Host endosome membrane</location>
        <topology evidence="33">Single-pass type I membrane protein</topology>
    </subcellularLocation>
    <text evidence="33">The surface protein is not anchored to the viral envelope, but associates with the extravirion surface through its binding to TM. It is probably concentrated at the site of budding and incorporated into the virions possibly by contacts between the cytoplasmic tail of Env and the N-terminus of Gag.</text>
</comment>
<comment type="miscellaneous">
    <text evidence="33">HIV-1 lineages are divided in three main groups, M (for Major), O (for Outlier), and N (for New, or Non-M, Non-O). The vast majority of strains found worldwide belong to the group M. Group O seems to be endemic to and largely confined to Cameroon and neighboring countries in West Central Africa, where these viruses represent a small minority of HIV-1 strains. The group N is represented by a limited number of isolates from Cameroonian persons. The group M is further subdivided in 9 clades or subtypes (A to D, F to H, J and K).</text>
</comment>
<evidence type="ECO:0000256" key="28">
    <source>
        <dbReference type="ARBA" id="ARBA00023180"/>
    </source>
</evidence>
<dbReference type="InterPro" id="IPR000328">
    <property type="entry name" value="GP41-like"/>
</dbReference>
<feature type="short sequence motif" description="Di-leucine internalization motif" evidence="33">
    <location>
        <begin position="852"/>
        <end position="853"/>
    </location>
</feature>
<feature type="transmembrane region" description="Helical" evidence="34">
    <location>
        <begin position="675"/>
        <end position="702"/>
    </location>
</feature>
<dbReference type="SUPFAM" id="SSF58069">
    <property type="entry name" value="Virus ectodomain"/>
    <property type="match status" value="1"/>
</dbReference>
<dbReference type="GO" id="GO:0005198">
    <property type="term" value="F:structural molecule activity"/>
    <property type="evidence" value="ECO:0007669"/>
    <property type="project" value="UniProtKB-UniRule"/>
</dbReference>
<comment type="function">
    <text evidence="33">Envelope glycoprotein gp160: Oligomerizes in the host endoplasmic reticulum into predominantly trimers. In a second time, gp160 transits in the host Golgi, where glycosylation is completed. The precursor is then proteolytically cleaved in the trans-Golgi and thereby activated by cellular furin or furin-like proteases to produce gp120 and gp41.</text>
</comment>
<keyword evidence="24 33" id="KW-0175">Coiled coil</keyword>
<keyword evidence="21 33" id="KW-1164">Virus endocytosis by host</keyword>
<evidence type="ECO:0000256" key="29">
    <source>
        <dbReference type="ARBA" id="ARBA00023280"/>
    </source>
</evidence>
<evidence type="ECO:0000256" key="3">
    <source>
        <dbReference type="ARBA" id="ARBA00004505"/>
    </source>
</evidence>
<dbReference type="GO" id="GO:0019031">
    <property type="term" value="C:viral envelope"/>
    <property type="evidence" value="ECO:0007669"/>
    <property type="project" value="UniProtKB-KW"/>
</dbReference>
<comment type="function">
    <text evidence="33">Transmembrane protein gp41: Acts as a class I viral fusion protein. Under the current model, the protein has at least 3 conformational states: pre-fusion native state, pre-hairpin intermediate state, and post-fusion hairpin state. During fusion of viral and target intracellular membranes, the coiled coil regions (heptad repeats) assume a trimer-of-hairpins structure, positioning the fusion peptide in close proximity to the C-terminal region of the ectodomain. The formation of this structure appears to drive apposition and subsequent fusion of viral and target cell membranes. Complete fusion occurs in host cell endosomes and is dynamin-dependent, however some lipid transfer might occur at the plasma membrane. The virus undergoes clathrin-dependent internalization long before endosomal fusion, thus minimizing the surface exposure of conserved viral epitopes during fusion and reducing the efficacy of inhibitors targeting these epitopes. Membranes fusion leads to delivery of the nucleocapsid into the cytoplasm.</text>
</comment>
<evidence type="ECO:0000256" key="22">
    <source>
        <dbReference type="ARBA" id="ARBA00022989"/>
    </source>
</evidence>
<dbReference type="HAMAP" id="MF_04083">
    <property type="entry name" value="HIV_ENV"/>
    <property type="match status" value="1"/>
</dbReference>
<feature type="chain" id="PRO_5033178695" description="Transmembrane protein gp41" evidence="33">
    <location>
        <begin position="509"/>
        <end position="853"/>
    </location>
</feature>
<keyword evidence="18 33" id="KW-0946">Virion</keyword>
<evidence type="ECO:0000256" key="33">
    <source>
        <dbReference type="HAMAP-Rule" id="MF_04083"/>
    </source>
</evidence>
<feature type="lipid moiety-binding region" description="S-palmitoyl cysteine; by host" evidence="33">
    <location>
        <position position="761"/>
    </location>
</feature>
<evidence type="ECO:0000256" key="21">
    <source>
        <dbReference type="ARBA" id="ARBA00022890"/>
    </source>
</evidence>
<proteinExistence type="inferred from homology"/>
<evidence type="ECO:0000256" key="32">
    <source>
        <dbReference type="ARBA" id="ARBA00062028"/>
    </source>
</evidence>
<evidence type="ECO:0000256" key="24">
    <source>
        <dbReference type="ARBA" id="ARBA00023054"/>
    </source>
</evidence>
<evidence type="ECO:0000313" key="38">
    <source>
        <dbReference type="EMBL" id="QQX39758.1"/>
    </source>
</evidence>
<evidence type="ECO:0000256" key="19">
    <source>
        <dbReference type="ARBA" id="ARBA00022870"/>
    </source>
</evidence>
<evidence type="ECO:0000256" key="11">
    <source>
        <dbReference type="ARBA" id="ARBA00022581"/>
    </source>
</evidence>
<feature type="transmembrane region" description="Helical" evidence="34">
    <location>
        <begin position="509"/>
        <end position="532"/>
    </location>
</feature>
<feature type="disulfide bond" evidence="33">
    <location>
        <begin position="230"/>
        <end position="241"/>
    </location>
</feature>
<evidence type="ECO:0000256" key="18">
    <source>
        <dbReference type="ARBA" id="ARBA00022844"/>
    </source>
</evidence>
<comment type="PTM">
    <text evidence="33">Highly glycosylated by host. The high number of glycan on the protein is reffered to as 'glycan shield' because it contributes to hide protein sequence from adaptive immune system.</text>
</comment>
<evidence type="ECO:0000256" key="5">
    <source>
        <dbReference type="ARBA" id="ARBA00004578"/>
    </source>
</evidence>
<dbReference type="GO" id="GO:0055036">
    <property type="term" value="C:virion membrane"/>
    <property type="evidence" value="ECO:0007669"/>
    <property type="project" value="UniProtKB-SubCell"/>
</dbReference>
<reference evidence="38" key="1">
    <citation type="submission" date="2020-07" db="EMBL/GenBank/DDBJ databases">
        <authorList>
            <person name="Gondim M."/>
        </authorList>
    </citation>
    <scope>NUCLEOTIDE SEQUENCE</scope>
    <source>
        <strain evidence="38">MM40.20.PBMC.45</strain>
    </source>
</reference>
<keyword evidence="11 33" id="KW-0945">Host-virus interaction</keyword>
<protein>
    <recommendedName>
        <fullName evidence="33">Envelope glycoprotein gp160</fullName>
    </recommendedName>
    <alternativeName>
        <fullName evidence="33">Env polyprotein</fullName>
    </alternativeName>
    <component>
        <recommendedName>
            <fullName evidence="33">Surface protein gp120</fullName>
            <shortName evidence="33">SU</shortName>
        </recommendedName>
        <alternativeName>
            <fullName evidence="33">Glycoprotein 120</fullName>
            <shortName evidence="33">gp120</shortName>
        </alternativeName>
    </component>
    <component>
        <recommendedName>
            <fullName evidence="33">Transmembrane protein gp41</fullName>
            <shortName evidence="33">TM</shortName>
        </recommendedName>
        <alternativeName>
            <fullName evidence="33">Glycoprotein 41</fullName>
            <shortName evidence="33">gp41</shortName>
        </alternativeName>
    </component>
</protein>
<keyword evidence="16 33" id="KW-0732">Signal</keyword>
<dbReference type="Pfam" id="PF00517">
    <property type="entry name" value="GP41"/>
    <property type="match status" value="1"/>
</dbReference>
<feature type="domain" description="Human immunodeficiency virus 1 envelope glycoprotein Gp120" evidence="36">
    <location>
        <begin position="151"/>
        <end position="508"/>
    </location>
</feature>
<comment type="similarity">
    <text evidence="33">Belongs to the HIV-1 env protein family.</text>
</comment>
<dbReference type="GO" id="GO:0044175">
    <property type="term" value="C:host cell endosome membrane"/>
    <property type="evidence" value="ECO:0007669"/>
    <property type="project" value="UniProtKB-SubCell"/>
</dbReference>
<dbReference type="FunFam" id="1.20.5.490:FF:000001">
    <property type="entry name" value="Envelope glycoprotein gp160"/>
    <property type="match status" value="1"/>
</dbReference>
<keyword evidence="17 33" id="KW-1161">Viral attachment to host cell</keyword>
<evidence type="ECO:0000256" key="10">
    <source>
        <dbReference type="ARBA" id="ARBA00022570"/>
    </source>
</evidence>
<comment type="subcellular location">
    <molecule>Transmembrane protein gp41</molecule>
    <subcellularLocation>
        <location evidence="33">Virion membrane</location>
        <topology evidence="33">Single-pass type I membrane protein</topology>
    </subcellularLocation>
    <subcellularLocation>
        <location evidence="33">Host cell membrane</location>
        <topology evidence="33">Single-pass type I membrane protein</topology>
    </subcellularLocation>
    <subcellularLocation>
        <location evidence="33">Host endosome membrane</location>
        <topology evidence="33">Single-pass type I membrane protein</topology>
    </subcellularLocation>
    <text evidence="33">It is probably concentrated at the site of budding and incorporated into the virions possibly by contacts between the cytoplasmic tail of Env and the N-terminus of Gag.</text>
</comment>
<keyword evidence="20 33" id="KW-0261">Viral envelope protein</keyword>
<keyword evidence="26 33" id="KW-0564">Palmitate</keyword>
<feature type="region of interest" description="MPER; binding to GalCer" evidence="33">
    <location>
        <begin position="659"/>
        <end position="680"/>
    </location>
</feature>
<dbReference type="GO" id="GO:1903911">
    <property type="term" value="P:positive regulation of receptor clustering"/>
    <property type="evidence" value="ECO:0007669"/>
    <property type="project" value="UniProtKB-UniRule"/>
</dbReference>
<evidence type="ECO:0000256" key="4">
    <source>
        <dbReference type="ARBA" id="ARBA00004563"/>
    </source>
</evidence>
<comment type="domain">
    <text evidence="33">Some of the most genetically diverse regions of the viral genome are present in Env. They are called variable regions 1 through 5 (V1 through V5). Coreceptor usage of gp120 is determined mainly by the primary structure of the third variable region (V3) in the outer domain of gp120. The sequence of V3 determines which coreceptor, CCR5 and/or CXCR4 (corresponding to R5/macrophage, X4/T cell and R5X4/T cell and macrophage tropism), is used to trigger the fusion potential of the Env complex, and hence which cells the virus can infect. Binding to CCR5 involves a region adjacent in addition to V3.</text>
</comment>
<feature type="domain" description="Retroviral envelope protein GP41-like" evidence="37">
    <location>
        <begin position="527"/>
        <end position="716"/>
    </location>
</feature>
<evidence type="ECO:0000256" key="23">
    <source>
        <dbReference type="ARBA" id="ARBA00023046"/>
    </source>
</evidence>
<comment type="function">
    <text evidence="33">Surface protein gp120: Attaches the virus to the host lymphoid cell by binding to the primary receptor CD4. This interaction induces a structural rearrangement creating a high affinity binding site for a chemokine coreceptor like CXCR4 and/or CCR5. Acts as a ligand for CD209/DC-SIGN and CLEC4M/DC-SIGNR, which are respectively found on dendritic cells (DCs), and on endothelial cells of liver sinusoids and lymph node sinuses. These interactions allow capture of viral particles at mucosal surfaces by these cells and subsequent transmission to permissive cells. HIV subverts the migration properties of dendritic cells to gain access to CD4+ T-cells in lymph nodes. Virus transmission to permissive T-cells occurs either in trans (without DCs infection, through viral capture and transmission), or in cis (following DCs productive infection, through the usual CD4-gp120 interaction), thereby inducing a robust infection. In trans infection, bound virions remain infectious over days and it is proposed that they are not degraded, but protected in non-lysosomal acidic organelles within the DCs close to the cell membrane thus contributing to the viral infectious potential during DCs' migration from the periphery to the lymphoid tissues. On arrival at lymphoid tissues, intact virions recycle back to DCs' cell surface allowing virus transmission to CD4+ T-cells.</text>
</comment>
<dbReference type="GO" id="GO:0019082">
    <property type="term" value="P:viral protein processing"/>
    <property type="evidence" value="ECO:0007669"/>
    <property type="project" value="UniProtKB-UniRule"/>
</dbReference>
<dbReference type="Pfam" id="PF00516">
    <property type="entry name" value="GP120"/>
    <property type="match status" value="2"/>
</dbReference>
<keyword evidence="30 33" id="KW-0449">Lipoprotein</keyword>
<evidence type="ECO:0000256" key="20">
    <source>
        <dbReference type="ARBA" id="ARBA00022879"/>
    </source>
</evidence>
<feature type="transmembrane region" description="Helical" evidence="34">
    <location>
        <begin position="20"/>
        <end position="42"/>
    </location>
</feature>
<keyword evidence="12 33" id="KW-1162">Viral penetration into host cytoplasm</keyword>
<accession>A0A887EXC3</accession>
<keyword evidence="14 33" id="KW-0812">Transmembrane</keyword>